<evidence type="ECO:0000313" key="3">
    <source>
        <dbReference type="Proteomes" id="UP001152484"/>
    </source>
</evidence>
<dbReference type="Pfam" id="PF03004">
    <property type="entry name" value="Transposase_24"/>
    <property type="match status" value="1"/>
</dbReference>
<reference evidence="2" key="1">
    <citation type="submission" date="2022-07" db="EMBL/GenBank/DDBJ databases">
        <authorList>
            <person name="Macas J."/>
            <person name="Novak P."/>
            <person name="Neumann P."/>
        </authorList>
    </citation>
    <scope>NUCLEOTIDE SEQUENCE</scope>
</reference>
<accession>A0A9P1E750</accession>
<evidence type="ECO:0000313" key="2">
    <source>
        <dbReference type="EMBL" id="CAH9083370.1"/>
    </source>
</evidence>
<feature type="region of interest" description="Disordered" evidence="1">
    <location>
        <begin position="154"/>
        <end position="175"/>
    </location>
</feature>
<organism evidence="2 3">
    <name type="scientific">Cuscuta europaea</name>
    <name type="common">European dodder</name>
    <dbReference type="NCBI Taxonomy" id="41803"/>
    <lineage>
        <taxon>Eukaryota</taxon>
        <taxon>Viridiplantae</taxon>
        <taxon>Streptophyta</taxon>
        <taxon>Embryophyta</taxon>
        <taxon>Tracheophyta</taxon>
        <taxon>Spermatophyta</taxon>
        <taxon>Magnoliopsida</taxon>
        <taxon>eudicotyledons</taxon>
        <taxon>Gunneridae</taxon>
        <taxon>Pentapetalae</taxon>
        <taxon>asterids</taxon>
        <taxon>lamiids</taxon>
        <taxon>Solanales</taxon>
        <taxon>Convolvulaceae</taxon>
        <taxon>Cuscuteae</taxon>
        <taxon>Cuscuta</taxon>
        <taxon>Cuscuta subgen. Cuscuta</taxon>
    </lineage>
</organism>
<dbReference type="Proteomes" id="UP001152484">
    <property type="component" value="Unassembled WGS sequence"/>
</dbReference>
<gene>
    <name evidence="2" type="ORF">CEURO_LOCUS8553</name>
</gene>
<comment type="caution">
    <text evidence="2">The sequence shown here is derived from an EMBL/GenBank/DDBJ whole genome shotgun (WGS) entry which is preliminary data.</text>
</comment>
<feature type="non-terminal residue" evidence="2">
    <location>
        <position position="211"/>
    </location>
</feature>
<name>A0A9P1E750_CUSEU</name>
<proteinExistence type="predicted"/>
<dbReference type="AlphaFoldDB" id="A0A9P1E750"/>
<feature type="compositionally biased region" description="Low complexity" evidence="1">
    <location>
        <begin position="155"/>
        <end position="170"/>
    </location>
</feature>
<feature type="region of interest" description="Disordered" evidence="1">
    <location>
        <begin position="28"/>
        <end position="65"/>
    </location>
</feature>
<sequence>MRTGRCERNSSITQEVWDSWMSMWSSEEYQKKSNQSKKNRRQGELEKPAPSTHTSGAISHAKVASEIEKNSQTTVTSYQVFVYTHTKNHDGETFINDQAKEVNEEFVSRREELIDIGEEVDDDELFYDVVGGPDSKNRLYGVGSYGTQNIHSKASEYSSEMDTSSSQSTSAEVNHLKAEVERLQKTVEQQKEFQQQAEQKQQKTDDVIRAL</sequence>
<keyword evidence="3" id="KW-1185">Reference proteome</keyword>
<dbReference type="OrthoDB" id="1425988at2759"/>
<dbReference type="EMBL" id="CAMAPE010000017">
    <property type="protein sequence ID" value="CAH9083370.1"/>
    <property type="molecule type" value="Genomic_DNA"/>
</dbReference>
<protein>
    <submittedName>
        <fullName evidence="2">Uncharacterized protein</fullName>
    </submittedName>
</protein>
<dbReference type="InterPro" id="IPR004252">
    <property type="entry name" value="Probable_transposase_24"/>
</dbReference>
<evidence type="ECO:0000256" key="1">
    <source>
        <dbReference type="SAM" id="MobiDB-lite"/>
    </source>
</evidence>